<dbReference type="AlphaFoldDB" id="A0A3P1SKY3"/>
<accession>A0A3P1SKY3</accession>
<keyword evidence="1" id="KW-0067">ATP-binding</keyword>
<evidence type="ECO:0000313" key="3">
    <source>
        <dbReference type="EMBL" id="RRC97604.1"/>
    </source>
</evidence>
<dbReference type="GO" id="GO:0046872">
    <property type="term" value="F:metal ion binding"/>
    <property type="evidence" value="ECO:0007669"/>
    <property type="project" value="InterPro"/>
</dbReference>
<feature type="domain" description="ATP-grasp" evidence="2">
    <location>
        <begin position="51"/>
        <end position="246"/>
    </location>
</feature>
<dbReference type="Gene3D" id="3.30.1490.20">
    <property type="entry name" value="ATP-grasp fold, A domain"/>
    <property type="match status" value="1"/>
</dbReference>
<dbReference type="SUPFAM" id="SSF56059">
    <property type="entry name" value="Glutathione synthetase ATP-binding domain-like"/>
    <property type="match status" value="1"/>
</dbReference>
<name>A0A3P1SKY3_9GAMM</name>
<keyword evidence="1" id="KW-0547">Nucleotide-binding</keyword>
<organism evidence="3 4">
    <name type="scientific">Amphritea balenae</name>
    <dbReference type="NCBI Taxonomy" id="452629"/>
    <lineage>
        <taxon>Bacteria</taxon>
        <taxon>Pseudomonadati</taxon>
        <taxon>Pseudomonadota</taxon>
        <taxon>Gammaproteobacteria</taxon>
        <taxon>Oceanospirillales</taxon>
        <taxon>Oceanospirillaceae</taxon>
        <taxon>Amphritea</taxon>
    </lineage>
</organism>
<dbReference type="InterPro" id="IPR013815">
    <property type="entry name" value="ATP_grasp_subdomain_1"/>
</dbReference>
<dbReference type="PROSITE" id="PS50975">
    <property type="entry name" value="ATP_GRASP"/>
    <property type="match status" value="1"/>
</dbReference>
<evidence type="ECO:0000259" key="2">
    <source>
        <dbReference type="PROSITE" id="PS50975"/>
    </source>
</evidence>
<dbReference type="GO" id="GO:0003824">
    <property type="term" value="F:catalytic activity"/>
    <property type="evidence" value="ECO:0007669"/>
    <property type="project" value="UniProtKB-ARBA"/>
</dbReference>
<dbReference type="Gene3D" id="3.30.470.20">
    <property type="entry name" value="ATP-grasp fold, B domain"/>
    <property type="match status" value="1"/>
</dbReference>
<sequence>MIIRIVLVISYIASCIRLRAKPWRYFQLNADYFNKEKGLYSKQDINDLIPEQWRLNQWIDKATKETKDKPEITADAYPVFVKPEWGQNSQGIRRADNPEQLTRIRAQRDNSQPVQYLIQEAAKGKIEFEIFAIPCDQSADRYAMLSVTQVVNHSDDDYPINGIYNQQTEYLDITRSLSLEQLEQLWGYLKAIGRFRISRVGVRADSIELLIAGDFKVIEINLFLPMPLVLLTSNTGTREKYKTALRCTWLLAKNTKTLPNIKKEPVIFFKKLAFIRRTNRTD</sequence>
<dbReference type="InterPro" id="IPR011761">
    <property type="entry name" value="ATP-grasp"/>
</dbReference>
<protein>
    <recommendedName>
        <fullName evidence="2">ATP-grasp domain-containing protein</fullName>
    </recommendedName>
</protein>
<dbReference type="Proteomes" id="UP000267535">
    <property type="component" value="Unassembled WGS sequence"/>
</dbReference>
<dbReference type="OrthoDB" id="9779168at2"/>
<gene>
    <name evidence="3" type="ORF">EHS89_17370</name>
</gene>
<proteinExistence type="predicted"/>
<dbReference type="GO" id="GO:0005524">
    <property type="term" value="F:ATP binding"/>
    <property type="evidence" value="ECO:0007669"/>
    <property type="project" value="UniProtKB-UniRule"/>
</dbReference>
<dbReference type="EMBL" id="RQXV01000011">
    <property type="protein sequence ID" value="RRC97604.1"/>
    <property type="molecule type" value="Genomic_DNA"/>
</dbReference>
<evidence type="ECO:0000313" key="4">
    <source>
        <dbReference type="Proteomes" id="UP000267535"/>
    </source>
</evidence>
<comment type="caution">
    <text evidence="3">The sequence shown here is derived from an EMBL/GenBank/DDBJ whole genome shotgun (WGS) entry which is preliminary data.</text>
</comment>
<reference evidence="3 4" key="1">
    <citation type="submission" date="2018-11" db="EMBL/GenBank/DDBJ databases">
        <title>The draft genome sequence of Amphritea balenae JAMM 1525T.</title>
        <authorList>
            <person name="Fang Z."/>
            <person name="Zhang Y."/>
            <person name="Han X."/>
        </authorList>
    </citation>
    <scope>NUCLEOTIDE SEQUENCE [LARGE SCALE GENOMIC DNA]</scope>
    <source>
        <strain evidence="3 4">JAMM 1525</strain>
    </source>
</reference>
<dbReference type="RefSeq" id="WP_124927443.1">
    <property type="nucleotide sequence ID" value="NZ_BMOH01000004.1"/>
</dbReference>
<keyword evidence="4" id="KW-1185">Reference proteome</keyword>
<evidence type="ECO:0000256" key="1">
    <source>
        <dbReference type="PROSITE-ProRule" id="PRU00409"/>
    </source>
</evidence>